<reference evidence="9 10" key="1">
    <citation type="submission" date="2017-05" db="EMBL/GenBank/DDBJ databases">
        <title>Butyricicoccus porcorum sp. nov. a butyrate-producing bacterium from the swine intestinal tract.</title>
        <authorList>
            <person name="Trachsel J."/>
            <person name="Humphrey S."/>
            <person name="Allen H.K."/>
        </authorList>
    </citation>
    <scope>NUCLEOTIDE SEQUENCE [LARGE SCALE GENOMIC DNA]</scope>
    <source>
        <strain evidence="9">BB10</strain>
    </source>
</reference>
<feature type="binding site" evidence="6">
    <location>
        <position position="272"/>
    </location>
    <ligand>
        <name>NAD(+)</name>
        <dbReference type="ChEBI" id="CHEBI:57540"/>
    </ligand>
</feature>
<dbReference type="SUPFAM" id="SSF48179">
    <property type="entry name" value="6-phosphogluconate dehydrogenase C-terminal domain-like"/>
    <property type="match status" value="1"/>
</dbReference>
<feature type="site" description="Important for catalytic activity" evidence="5">
    <location>
        <position position="138"/>
    </location>
</feature>
<evidence type="ECO:0000256" key="5">
    <source>
        <dbReference type="PIRSR" id="PIRSR000105-1"/>
    </source>
</evidence>
<dbReference type="RefSeq" id="WP_087018925.1">
    <property type="nucleotide sequence ID" value="NZ_CP178353.1"/>
</dbReference>
<protein>
    <recommendedName>
        <fullName evidence="4">3-hydroxybutyryl-CoA dehydrogenase</fullName>
    </recommendedName>
</protein>
<keyword evidence="3" id="KW-0560">Oxidoreductase</keyword>
<evidence type="ECO:0000313" key="9">
    <source>
        <dbReference type="EMBL" id="OUM20476.1"/>
    </source>
</evidence>
<dbReference type="InterPro" id="IPR036291">
    <property type="entry name" value="NAD(P)-bd_dom_sf"/>
</dbReference>
<feature type="binding site" evidence="6">
    <location>
        <position position="89"/>
    </location>
    <ligand>
        <name>NAD(+)</name>
        <dbReference type="ChEBI" id="CHEBI:57540"/>
    </ligand>
</feature>
<feature type="domain" description="3-hydroxyacyl-CoA dehydrogenase NAD binding" evidence="8">
    <location>
        <begin position="2"/>
        <end position="181"/>
    </location>
</feature>
<comment type="similarity">
    <text evidence="2">Belongs to the 3-hydroxyacyl-CoA dehydrogenase family.</text>
</comment>
<feature type="binding site" evidence="6">
    <location>
        <position position="141"/>
    </location>
    <ligand>
        <name>NAD(+)</name>
        <dbReference type="ChEBI" id="CHEBI:57540"/>
    </ligand>
</feature>
<dbReference type="GO" id="GO:0008691">
    <property type="term" value="F:3-hydroxybutyryl-CoA dehydrogenase activity"/>
    <property type="evidence" value="ECO:0007669"/>
    <property type="project" value="TreeGrafter"/>
</dbReference>
<comment type="pathway">
    <text evidence="1">Lipid metabolism; butanoate metabolism.</text>
</comment>
<dbReference type="InterPro" id="IPR013328">
    <property type="entry name" value="6PGD_dom2"/>
</dbReference>
<dbReference type="Pfam" id="PF02737">
    <property type="entry name" value="3HCDH_N"/>
    <property type="match status" value="1"/>
</dbReference>
<dbReference type="FunFam" id="3.40.50.720:FF:000009">
    <property type="entry name" value="Fatty oxidation complex, alpha subunit"/>
    <property type="match status" value="1"/>
</dbReference>
<feature type="binding site" evidence="6">
    <location>
        <position position="30"/>
    </location>
    <ligand>
        <name>NAD(+)</name>
        <dbReference type="ChEBI" id="CHEBI:57540"/>
    </ligand>
</feature>
<dbReference type="PANTHER" id="PTHR48075:SF5">
    <property type="entry name" value="3-HYDROXYBUTYRYL-COA DEHYDROGENASE"/>
    <property type="match status" value="1"/>
</dbReference>
<name>A0A252F3X0_9FIRM</name>
<dbReference type="EMBL" id="NHOC01000005">
    <property type="protein sequence ID" value="OUM20476.1"/>
    <property type="molecule type" value="Genomic_DNA"/>
</dbReference>
<dbReference type="GO" id="GO:0006635">
    <property type="term" value="P:fatty acid beta-oxidation"/>
    <property type="evidence" value="ECO:0007669"/>
    <property type="project" value="TreeGrafter"/>
</dbReference>
<evidence type="ECO:0000256" key="1">
    <source>
        <dbReference type="ARBA" id="ARBA00005086"/>
    </source>
</evidence>
<dbReference type="OrthoDB" id="9771883at2"/>
<gene>
    <name evidence="9" type="ORF">CBW42_06495</name>
</gene>
<dbReference type="AlphaFoldDB" id="A0A252F3X0"/>
<dbReference type="PANTHER" id="PTHR48075">
    <property type="entry name" value="3-HYDROXYACYL-COA DEHYDROGENASE FAMILY PROTEIN"/>
    <property type="match status" value="1"/>
</dbReference>
<feature type="binding site" evidence="6">
    <location>
        <begin position="7"/>
        <end position="12"/>
    </location>
    <ligand>
        <name>NAD(+)</name>
        <dbReference type="ChEBI" id="CHEBI:57540"/>
    </ligand>
</feature>
<evidence type="ECO:0000259" key="7">
    <source>
        <dbReference type="Pfam" id="PF00725"/>
    </source>
</evidence>
<feature type="binding site" evidence="6">
    <location>
        <position position="116"/>
    </location>
    <ligand>
        <name>NAD(+)</name>
        <dbReference type="ChEBI" id="CHEBI:57540"/>
    </ligand>
</feature>
<dbReference type="PROSITE" id="PS00067">
    <property type="entry name" value="3HCDH"/>
    <property type="match status" value="1"/>
</dbReference>
<dbReference type="Pfam" id="PF00725">
    <property type="entry name" value="3HCDH"/>
    <property type="match status" value="1"/>
</dbReference>
<evidence type="ECO:0000256" key="3">
    <source>
        <dbReference type="ARBA" id="ARBA00023002"/>
    </source>
</evidence>
<evidence type="ECO:0000256" key="2">
    <source>
        <dbReference type="ARBA" id="ARBA00009463"/>
    </source>
</evidence>
<sequence length="296" mass="31934">MKVTVFGAGNMGARIAEVFLKAGHAVTLIDIKEQFCEGGKKRIEGDLAGGVKRGKMTQEQMDACLANLTLSVDRQDAAGSDFVMEVILERMDLKKELLEELDSILPEDCIIGTNTSALSITEISNAVPNRSDKVVGCHFFNPAHIMKLVEVTKGLKTSEETFKKAYDIMASLGKTPVQVNEGPGFVVNRILIPMMNEAIGIYADGIASPSDIDLAMQNGAGMKSGPLHTADLVGHDINLAIMNTLFTETGDPKYRPHPLLKKMVRAGYLGVKTGKGFFTYDGPFGKEIPGGDLTIK</sequence>
<dbReference type="GO" id="GO:0019605">
    <property type="term" value="P:butyrate metabolic process"/>
    <property type="evidence" value="ECO:0007669"/>
    <property type="project" value="UniProtKB-UniPathway"/>
</dbReference>
<accession>A0A252F3X0</accession>
<organism evidence="9 10">
    <name type="scientific">Butyricicoccus porcorum</name>
    <dbReference type="NCBI Taxonomy" id="1945634"/>
    <lineage>
        <taxon>Bacteria</taxon>
        <taxon>Bacillati</taxon>
        <taxon>Bacillota</taxon>
        <taxon>Clostridia</taxon>
        <taxon>Eubacteriales</taxon>
        <taxon>Butyricicoccaceae</taxon>
        <taxon>Butyricicoccus</taxon>
    </lineage>
</organism>
<keyword evidence="10" id="KW-1185">Reference proteome</keyword>
<feature type="binding site" evidence="6">
    <location>
        <position position="94"/>
    </location>
    <ligand>
        <name>NAD(+)</name>
        <dbReference type="ChEBI" id="CHEBI:57540"/>
    </ligand>
</feature>
<dbReference type="SUPFAM" id="SSF51735">
    <property type="entry name" value="NAD(P)-binding Rossmann-fold domains"/>
    <property type="match status" value="1"/>
</dbReference>
<evidence type="ECO:0000256" key="4">
    <source>
        <dbReference type="ARBA" id="ARBA00067747"/>
    </source>
</evidence>
<dbReference type="UniPathway" id="UPA00863"/>
<dbReference type="InterPro" id="IPR006180">
    <property type="entry name" value="3-OHacyl-CoA_DH_CS"/>
</dbReference>
<dbReference type="InterPro" id="IPR022694">
    <property type="entry name" value="3-OHacyl-CoA_DH"/>
</dbReference>
<evidence type="ECO:0000256" key="6">
    <source>
        <dbReference type="PIRSR" id="PIRSR000105-2"/>
    </source>
</evidence>
<dbReference type="Gene3D" id="3.40.50.720">
    <property type="entry name" value="NAD(P)-binding Rossmann-like Domain"/>
    <property type="match status" value="1"/>
</dbReference>
<comment type="caution">
    <text evidence="9">The sequence shown here is derived from an EMBL/GenBank/DDBJ whole genome shotgun (WGS) entry which is preliminary data.</text>
</comment>
<dbReference type="Gene3D" id="1.10.1040.10">
    <property type="entry name" value="N-(1-d-carboxylethyl)-l-norvaline Dehydrogenase, domain 2"/>
    <property type="match status" value="1"/>
</dbReference>
<dbReference type="InterPro" id="IPR006176">
    <property type="entry name" value="3-OHacyl-CoA_DH_NAD-bd"/>
</dbReference>
<dbReference type="InterPro" id="IPR008927">
    <property type="entry name" value="6-PGluconate_DH-like_C_sf"/>
</dbReference>
<evidence type="ECO:0000259" key="8">
    <source>
        <dbReference type="Pfam" id="PF02737"/>
    </source>
</evidence>
<dbReference type="PIRSF" id="PIRSF000105">
    <property type="entry name" value="HCDH"/>
    <property type="match status" value="1"/>
</dbReference>
<evidence type="ECO:0000313" key="10">
    <source>
        <dbReference type="Proteomes" id="UP000194903"/>
    </source>
</evidence>
<proteinExistence type="inferred from homology"/>
<dbReference type="InterPro" id="IPR006108">
    <property type="entry name" value="3HC_DH_C"/>
</dbReference>
<feature type="domain" description="3-hydroxyacyl-CoA dehydrogenase C-terminal" evidence="7">
    <location>
        <begin position="184"/>
        <end position="280"/>
    </location>
</feature>
<keyword evidence="6" id="KW-0520">NAD</keyword>
<dbReference type="GO" id="GO:0070403">
    <property type="term" value="F:NAD+ binding"/>
    <property type="evidence" value="ECO:0007669"/>
    <property type="project" value="InterPro"/>
</dbReference>
<dbReference type="Proteomes" id="UP000194903">
    <property type="component" value="Unassembled WGS sequence"/>
</dbReference>